<dbReference type="GO" id="GO:0071949">
    <property type="term" value="F:FAD binding"/>
    <property type="evidence" value="ECO:0007669"/>
    <property type="project" value="InterPro"/>
</dbReference>
<dbReference type="Pfam" id="PF01565">
    <property type="entry name" value="FAD_binding_4"/>
    <property type="match status" value="2"/>
</dbReference>
<evidence type="ECO:0000313" key="10">
    <source>
        <dbReference type="EMBL" id="CUO90446.1"/>
    </source>
</evidence>
<dbReference type="Proteomes" id="UP000095454">
    <property type="component" value="Unassembled WGS sequence"/>
</dbReference>
<keyword evidence="5" id="KW-0809">Transit peptide</keyword>
<dbReference type="EC" id="1.1.2.4" evidence="7"/>
<dbReference type="GO" id="GO:1903457">
    <property type="term" value="P:lactate catabolic process"/>
    <property type="evidence" value="ECO:0007669"/>
    <property type="project" value="TreeGrafter"/>
</dbReference>
<dbReference type="Gene3D" id="3.30.43.10">
    <property type="entry name" value="Uridine Diphospho-n-acetylenolpyruvylglucosamine Reductase, domain 2"/>
    <property type="match status" value="1"/>
</dbReference>
<evidence type="ECO:0000256" key="2">
    <source>
        <dbReference type="ARBA" id="ARBA00008000"/>
    </source>
</evidence>
<dbReference type="InterPro" id="IPR006094">
    <property type="entry name" value="Oxid_FAD_bind_N"/>
</dbReference>
<reference evidence="10 11" key="1">
    <citation type="submission" date="2015-09" db="EMBL/GenBank/DDBJ databases">
        <authorList>
            <consortium name="Pathogen Informatics"/>
        </authorList>
    </citation>
    <scope>NUCLEOTIDE SEQUENCE [LARGE SCALE GENOMIC DNA]</scope>
    <source>
        <strain evidence="10 11">2789STDY5834902</strain>
    </source>
</reference>
<evidence type="ECO:0000256" key="5">
    <source>
        <dbReference type="ARBA" id="ARBA00022946"/>
    </source>
</evidence>
<evidence type="ECO:0000256" key="8">
    <source>
        <dbReference type="SAM" id="MobiDB-lite"/>
    </source>
</evidence>
<gene>
    <name evidence="10" type="ORF">ERS852514_00452</name>
</gene>
<dbReference type="GO" id="GO:0008720">
    <property type="term" value="F:D-lactate dehydrogenase (NAD+) activity"/>
    <property type="evidence" value="ECO:0007669"/>
    <property type="project" value="TreeGrafter"/>
</dbReference>
<keyword evidence="6 10" id="KW-0560">Oxidoreductase</keyword>
<evidence type="ECO:0000313" key="11">
    <source>
        <dbReference type="Proteomes" id="UP000095454"/>
    </source>
</evidence>
<dbReference type="EMBL" id="CZAQ01000005">
    <property type="protein sequence ID" value="CUO90446.1"/>
    <property type="molecule type" value="Genomic_DNA"/>
</dbReference>
<feature type="domain" description="FAD-binding PCMH-type" evidence="9">
    <location>
        <begin position="22"/>
        <end position="259"/>
    </location>
</feature>
<dbReference type="InterPro" id="IPR016164">
    <property type="entry name" value="FAD-linked_Oxase-like_C"/>
</dbReference>
<dbReference type="PANTHER" id="PTHR11748">
    <property type="entry name" value="D-LACTATE DEHYDROGENASE"/>
    <property type="match status" value="1"/>
</dbReference>
<evidence type="ECO:0000256" key="3">
    <source>
        <dbReference type="ARBA" id="ARBA00022630"/>
    </source>
</evidence>
<keyword evidence="4" id="KW-0274">FAD</keyword>
<sequence length="533" mass="57988">MSAAIKPFGDEFEEYGRDESRTSGEASSISFPTTEDEVRAILRKLHAEHVPITVQGARTGLAAGAVPHGGHILNTSRMNRYLGLRRDERGRFLLRVEPGVVLSELRKQLGKKTLPTAGWDQASLEAYEEFQAAPEQFFPTDPTEASACLGGMAACNASGARSYAYGPMRPHVTGLHVALADGNLLELHRGQAHADARHLSLVTAEGRALELDFPGYTMPKTKNASGYFVADDMDAIDLFIGACGTLGVITELEIALQAAPSVVWGVSCFFDSEDKAVSFTDSVRPVLSHAAAIEYFDAGALDILRRQREQSTAFASLPALDDEAKVCAYVELDCDDEAQATEELYHLGWVLELAGGRDDATWVARTEVDRECQRFFRHAVPESVNMLIDERRRTDPTITKLGSDMSVPNARLADVVAFYRRTLAESGLESAAWGHIGNNHLHVNILPRDAQDYRRGGELFAQWAAEVTAMGGAVSAEHGVGKIKAGFLETMYGHEAMVESARLKLQLDPAGQLGRGNLFSEKLLDELVQKGGA</sequence>
<dbReference type="Gene3D" id="3.30.70.2740">
    <property type="match status" value="1"/>
</dbReference>
<organism evidence="10 11">
    <name type="scientific">Collinsella aerofaciens</name>
    <dbReference type="NCBI Taxonomy" id="74426"/>
    <lineage>
        <taxon>Bacteria</taxon>
        <taxon>Bacillati</taxon>
        <taxon>Actinomycetota</taxon>
        <taxon>Coriobacteriia</taxon>
        <taxon>Coriobacteriales</taxon>
        <taxon>Coriobacteriaceae</taxon>
        <taxon>Collinsella</taxon>
    </lineage>
</organism>
<dbReference type="PANTHER" id="PTHR11748:SF111">
    <property type="entry name" value="D-LACTATE DEHYDROGENASE, MITOCHONDRIAL-RELATED"/>
    <property type="match status" value="1"/>
</dbReference>
<dbReference type="InterPro" id="IPR016169">
    <property type="entry name" value="FAD-bd_PCMH_sub2"/>
</dbReference>
<evidence type="ECO:0000256" key="1">
    <source>
        <dbReference type="ARBA" id="ARBA00001974"/>
    </source>
</evidence>
<evidence type="ECO:0000259" key="9">
    <source>
        <dbReference type="PROSITE" id="PS51387"/>
    </source>
</evidence>
<proteinExistence type="inferred from homology"/>
<comment type="similarity">
    <text evidence="2">Belongs to the FAD-binding oxidoreductase/transferase type 4 family.</text>
</comment>
<dbReference type="InterPro" id="IPR004113">
    <property type="entry name" value="FAD-bd_oxidored_4_C"/>
</dbReference>
<evidence type="ECO:0000256" key="4">
    <source>
        <dbReference type="ARBA" id="ARBA00022827"/>
    </source>
</evidence>
<dbReference type="SUPFAM" id="SSF55103">
    <property type="entry name" value="FAD-linked oxidases, C-terminal domain"/>
    <property type="match status" value="1"/>
</dbReference>
<dbReference type="InterPro" id="IPR036318">
    <property type="entry name" value="FAD-bd_PCMH-like_sf"/>
</dbReference>
<evidence type="ECO:0000256" key="7">
    <source>
        <dbReference type="ARBA" id="ARBA00038897"/>
    </source>
</evidence>
<keyword evidence="3" id="KW-0285">Flavoprotein</keyword>
<protein>
    <recommendedName>
        <fullName evidence="7">D-lactate dehydrogenase (cytochrome)</fullName>
        <ecNumber evidence="7">1.1.2.4</ecNumber>
    </recommendedName>
</protein>
<name>A0A174IWL4_9ACTN</name>
<dbReference type="InterPro" id="IPR016167">
    <property type="entry name" value="FAD-bd_PCMH_sub1"/>
</dbReference>
<dbReference type="Gene3D" id="3.30.465.10">
    <property type="match status" value="1"/>
</dbReference>
<evidence type="ECO:0000256" key="6">
    <source>
        <dbReference type="ARBA" id="ARBA00023002"/>
    </source>
</evidence>
<feature type="region of interest" description="Disordered" evidence="8">
    <location>
        <begin position="1"/>
        <end position="30"/>
    </location>
</feature>
<dbReference type="GO" id="GO:0004458">
    <property type="term" value="F:D-lactate dehydrogenase (cytochrome) activity"/>
    <property type="evidence" value="ECO:0007669"/>
    <property type="project" value="UniProtKB-EC"/>
</dbReference>
<dbReference type="PROSITE" id="PS51387">
    <property type="entry name" value="FAD_PCMH"/>
    <property type="match status" value="1"/>
</dbReference>
<dbReference type="RefSeq" id="WP_055250658.1">
    <property type="nucleotide sequence ID" value="NZ_CABIXX010000005.1"/>
</dbReference>
<dbReference type="InterPro" id="IPR016166">
    <property type="entry name" value="FAD-bd_PCMH"/>
</dbReference>
<dbReference type="Pfam" id="PF02913">
    <property type="entry name" value="FAD-oxidase_C"/>
    <property type="match status" value="1"/>
</dbReference>
<dbReference type="AlphaFoldDB" id="A0A174IWL4"/>
<dbReference type="SUPFAM" id="SSF56176">
    <property type="entry name" value="FAD-binding/transporter-associated domain-like"/>
    <property type="match status" value="1"/>
</dbReference>
<accession>A0A174IWL4</accession>
<comment type="cofactor">
    <cofactor evidence="1">
        <name>FAD</name>
        <dbReference type="ChEBI" id="CHEBI:57692"/>
    </cofactor>
</comment>